<dbReference type="InterPro" id="IPR039760">
    <property type="entry name" value="MOFRL_protein"/>
</dbReference>
<dbReference type="Gene3D" id="3.40.1480.10">
    <property type="entry name" value="MOFRL domain"/>
    <property type="match status" value="1"/>
</dbReference>
<evidence type="ECO:0000256" key="2">
    <source>
        <dbReference type="ARBA" id="ARBA00022741"/>
    </source>
</evidence>
<dbReference type="SUPFAM" id="SSF82544">
    <property type="entry name" value="GckA/TtuD-like"/>
    <property type="match status" value="1"/>
</dbReference>
<dbReference type="EMBL" id="AEGR01000052">
    <property type="protein sequence ID" value="EGI77121.1"/>
    <property type="molecule type" value="Genomic_DNA"/>
</dbReference>
<protein>
    <submittedName>
        <fullName evidence="8">Hydroxypyruvate reductase</fullName>
    </submittedName>
</protein>
<dbReference type="FunFam" id="3.40.50.10180:FF:000001">
    <property type="entry name" value="Glycerate kinase"/>
    <property type="match status" value="1"/>
</dbReference>
<dbReference type="AlphaFoldDB" id="F3KSQ2"/>
<dbReference type="eggNOG" id="COG2379">
    <property type="taxonomic scope" value="Bacteria"/>
</dbReference>
<keyword evidence="1" id="KW-0808">Transferase</keyword>
<feature type="domain" description="MOFRL-associated" evidence="7">
    <location>
        <begin position="30"/>
        <end position="265"/>
    </location>
</feature>
<dbReference type="Pfam" id="PF05161">
    <property type="entry name" value="MOFRL"/>
    <property type="match status" value="1"/>
</dbReference>
<feature type="region of interest" description="Disordered" evidence="5">
    <location>
        <begin position="1"/>
        <end position="24"/>
    </location>
</feature>
<keyword evidence="4" id="KW-0067">ATP-binding</keyword>
<keyword evidence="8" id="KW-0670">Pyruvate</keyword>
<evidence type="ECO:0000313" key="8">
    <source>
        <dbReference type="EMBL" id="EGI77121.1"/>
    </source>
</evidence>
<keyword evidence="9" id="KW-1185">Reference proteome</keyword>
<dbReference type="OrthoDB" id="9766552at2"/>
<keyword evidence="3" id="KW-0418">Kinase</keyword>
<name>F3KSQ2_9BURK</name>
<feature type="domain" description="MOFRL" evidence="6">
    <location>
        <begin position="348"/>
        <end position="469"/>
    </location>
</feature>
<feature type="region of interest" description="Disordered" evidence="5">
    <location>
        <begin position="361"/>
        <end position="381"/>
    </location>
</feature>
<dbReference type="Proteomes" id="UP000016368">
    <property type="component" value="Unassembled WGS sequence"/>
</dbReference>
<evidence type="ECO:0000256" key="3">
    <source>
        <dbReference type="ARBA" id="ARBA00022777"/>
    </source>
</evidence>
<evidence type="ECO:0000259" key="7">
    <source>
        <dbReference type="Pfam" id="PF13660"/>
    </source>
</evidence>
<dbReference type="GO" id="GO:0005737">
    <property type="term" value="C:cytoplasm"/>
    <property type="evidence" value="ECO:0007669"/>
    <property type="project" value="TreeGrafter"/>
</dbReference>
<evidence type="ECO:0000256" key="5">
    <source>
        <dbReference type="SAM" id="MobiDB-lite"/>
    </source>
</evidence>
<dbReference type="STRING" id="887062.HGR_07406"/>
<sequence>MHLKTPNSAAATAAADTHLPDPRTQPREFLRHLYQTAVRRALPLHTMAAHLPPPPSRASGGRTIVIGAGKAAGAMAQAVEALWPAHAGVDAPLSGLVVTRYGHTPPRPAGLPQRIEVVEAAHPVPDAAGMAAAQRILQTVQGLTPDDLVLCLISGGGSALLTLPAEGLTLADKQRINRELLASGANIGEMNCVRKHLSRIKGGRLAAACAPARVVTLTISDVPGDDPSVIASGPTVPDASTCADALSILQRYRIALPPTVQAALEHGAYETPKPADPVFEGQTVRLIATPKESLQAAADVARELGRAIGLNAYVLSDELEGESREVGKVHAALARFAAREGQPFARPCVILSGGETTVTVRPQPAEAPRGPDGNPQARSGRGGRAGEFCLGLALALQGQPEVWGLAADTDGIDGIEDNAGAYVTPDTLARAAALGLSAAAHLDRNDSYGYFQALGDLLVTGPTHTNVNDFRALLVL</sequence>
<gene>
    <name evidence="8" type="ORF">HGR_07406</name>
</gene>
<comment type="caution">
    <text evidence="8">The sequence shown here is derived from an EMBL/GenBank/DDBJ whole genome shotgun (WGS) entry which is preliminary data.</text>
</comment>
<reference evidence="8 9" key="1">
    <citation type="journal article" date="2011" name="EMBO J.">
        <title>Structural diversity of bacterial flagellar motors.</title>
        <authorList>
            <person name="Chen S."/>
            <person name="Beeby M."/>
            <person name="Murphy G.E."/>
            <person name="Leadbetter J.R."/>
            <person name="Hendrixson D.R."/>
            <person name="Briegel A."/>
            <person name="Li Z."/>
            <person name="Shi J."/>
            <person name="Tocheva E.I."/>
            <person name="Muller A."/>
            <person name="Dobro M.J."/>
            <person name="Jensen G.J."/>
        </authorList>
    </citation>
    <scope>NUCLEOTIDE SEQUENCE [LARGE SCALE GENOMIC DNA]</scope>
    <source>
        <strain evidence="8 9">ATCC 19624</strain>
    </source>
</reference>
<dbReference type="InterPro" id="IPR025286">
    <property type="entry name" value="MOFRL_assoc_dom"/>
</dbReference>
<accession>F3KSQ2</accession>
<dbReference type="InterPro" id="IPR007835">
    <property type="entry name" value="MOFRL"/>
</dbReference>
<evidence type="ECO:0000259" key="6">
    <source>
        <dbReference type="Pfam" id="PF05161"/>
    </source>
</evidence>
<keyword evidence="2" id="KW-0547">Nucleotide-binding</keyword>
<dbReference type="PANTHER" id="PTHR12227">
    <property type="entry name" value="GLYCERATE KINASE"/>
    <property type="match status" value="1"/>
</dbReference>
<dbReference type="GO" id="GO:0008887">
    <property type="term" value="F:glycerate kinase activity"/>
    <property type="evidence" value="ECO:0007669"/>
    <property type="project" value="InterPro"/>
</dbReference>
<dbReference type="Pfam" id="PF13660">
    <property type="entry name" value="DUF4147"/>
    <property type="match status" value="1"/>
</dbReference>
<dbReference type="Gene3D" id="3.40.50.10180">
    <property type="entry name" value="Glycerate kinase, MOFRL-like N-terminal domain"/>
    <property type="match status" value="1"/>
</dbReference>
<dbReference type="GO" id="GO:0005524">
    <property type="term" value="F:ATP binding"/>
    <property type="evidence" value="ECO:0007669"/>
    <property type="project" value="UniProtKB-KW"/>
</dbReference>
<dbReference type="InterPro" id="IPR037035">
    <property type="entry name" value="GK-like_C_sf"/>
</dbReference>
<dbReference type="PANTHER" id="PTHR12227:SF0">
    <property type="entry name" value="GLYCERATE KINASE"/>
    <property type="match status" value="1"/>
</dbReference>
<evidence type="ECO:0000313" key="9">
    <source>
        <dbReference type="Proteomes" id="UP000016368"/>
    </source>
</evidence>
<evidence type="ECO:0000256" key="1">
    <source>
        <dbReference type="ARBA" id="ARBA00022679"/>
    </source>
</evidence>
<organism evidence="8 9">
    <name type="scientific">Hylemonella gracilis ATCC 19624</name>
    <dbReference type="NCBI Taxonomy" id="887062"/>
    <lineage>
        <taxon>Bacteria</taxon>
        <taxon>Pseudomonadati</taxon>
        <taxon>Pseudomonadota</taxon>
        <taxon>Betaproteobacteria</taxon>
        <taxon>Burkholderiales</taxon>
        <taxon>Comamonadaceae</taxon>
        <taxon>Hylemonella</taxon>
    </lineage>
</organism>
<proteinExistence type="predicted"/>
<evidence type="ECO:0000256" key="4">
    <source>
        <dbReference type="ARBA" id="ARBA00022840"/>
    </source>
</evidence>
<dbReference type="RefSeq" id="WP_006297517.1">
    <property type="nucleotide sequence ID" value="NZ_AEGR01000052.1"/>
</dbReference>
<dbReference type="InterPro" id="IPR038614">
    <property type="entry name" value="GK_N_sf"/>
</dbReference>